<name>A0A9D4TUA6_CHLVU</name>
<feature type="domain" description="Protein kinase" evidence="3">
    <location>
        <begin position="486"/>
        <end position="762"/>
    </location>
</feature>
<protein>
    <recommendedName>
        <fullName evidence="3">Protein kinase domain-containing protein</fullName>
    </recommendedName>
</protein>
<dbReference type="PANTHER" id="PTHR44329">
    <property type="entry name" value="SERINE/THREONINE-PROTEIN KINASE TNNI3K-RELATED"/>
    <property type="match status" value="1"/>
</dbReference>
<dbReference type="PANTHER" id="PTHR44329:SF214">
    <property type="entry name" value="PROTEIN KINASE DOMAIN-CONTAINING PROTEIN"/>
    <property type="match status" value="1"/>
</dbReference>
<evidence type="ECO:0000259" key="3">
    <source>
        <dbReference type="PROSITE" id="PS50011"/>
    </source>
</evidence>
<evidence type="ECO:0000313" key="4">
    <source>
        <dbReference type="EMBL" id="KAI3434780.1"/>
    </source>
</evidence>
<reference evidence="4" key="1">
    <citation type="journal article" date="2019" name="Plant J.">
        <title>Chlorella vulgaris genome assembly and annotation reveals the molecular basis for metabolic acclimation to high light conditions.</title>
        <authorList>
            <person name="Cecchin M."/>
            <person name="Marcolungo L."/>
            <person name="Rossato M."/>
            <person name="Girolomoni L."/>
            <person name="Cosentino E."/>
            <person name="Cuine S."/>
            <person name="Li-Beisson Y."/>
            <person name="Delledonne M."/>
            <person name="Ballottari M."/>
        </authorList>
    </citation>
    <scope>NUCLEOTIDE SEQUENCE</scope>
    <source>
        <strain evidence="4">211/11P</strain>
    </source>
</reference>
<dbReference type="PROSITE" id="PS00109">
    <property type="entry name" value="PROTEIN_KINASE_TYR"/>
    <property type="match status" value="1"/>
</dbReference>
<dbReference type="PROSITE" id="PS00107">
    <property type="entry name" value="PROTEIN_KINASE_ATP"/>
    <property type="match status" value="1"/>
</dbReference>
<dbReference type="InterPro" id="IPR000719">
    <property type="entry name" value="Prot_kinase_dom"/>
</dbReference>
<organism evidence="4 5">
    <name type="scientific">Chlorella vulgaris</name>
    <name type="common">Green alga</name>
    <dbReference type="NCBI Taxonomy" id="3077"/>
    <lineage>
        <taxon>Eukaryota</taxon>
        <taxon>Viridiplantae</taxon>
        <taxon>Chlorophyta</taxon>
        <taxon>core chlorophytes</taxon>
        <taxon>Trebouxiophyceae</taxon>
        <taxon>Chlorellales</taxon>
        <taxon>Chlorellaceae</taxon>
        <taxon>Chlorella clade</taxon>
        <taxon>Chlorella</taxon>
    </lineage>
</organism>
<proteinExistence type="predicted"/>
<comment type="caution">
    <text evidence="4">The sequence shown here is derived from an EMBL/GenBank/DDBJ whole genome shotgun (WGS) entry which is preliminary data.</text>
</comment>
<dbReference type="PROSITE" id="PS50011">
    <property type="entry name" value="PROTEIN_KINASE_DOM"/>
    <property type="match status" value="1"/>
</dbReference>
<dbReference type="Proteomes" id="UP001055712">
    <property type="component" value="Unassembled WGS sequence"/>
</dbReference>
<dbReference type="AlphaFoldDB" id="A0A9D4TUA6"/>
<evidence type="ECO:0000256" key="1">
    <source>
        <dbReference type="PROSITE-ProRule" id="PRU10141"/>
    </source>
</evidence>
<dbReference type="Gene3D" id="3.30.450.40">
    <property type="match status" value="1"/>
</dbReference>
<feature type="compositionally biased region" description="Low complexity" evidence="2">
    <location>
        <begin position="426"/>
        <end position="448"/>
    </location>
</feature>
<feature type="binding site" evidence="1">
    <location>
        <position position="513"/>
    </location>
    <ligand>
        <name>ATP</name>
        <dbReference type="ChEBI" id="CHEBI:30616"/>
    </ligand>
</feature>
<dbReference type="EMBL" id="SIDB01000003">
    <property type="protein sequence ID" value="KAI3434780.1"/>
    <property type="molecule type" value="Genomic_DNA"/>
</dbReference>
<dbReference type="InterPro" id="IPR008266">
    <property type="entry name" value="Tyr_kinase_AS"/>
</dbReference>
<dbReference type="InterPro" id="IPR001245">
    <property type="entry name" value="Ser-Thr/Tyr_kinase_cat_dom"/>
</dbReference>
<dbReference type="InterPro" id="IPR017441">
    <property type="entry name" value="Protein_kinase_ATP_BS"/>
</dbReference>
<dbReference type="InterPro" id="IPR051681">
    <property type="entry name" value="Ser/Thr_Kinases-Pseudokinases"/>
</dbReference>
<dbReference type="OrthoDB" id="507349at2759"/>
<evidence type="ECO:0000313" key="5">
    <source>
        <dbReference type="Proteomes" id="UP001055712"/>
    </source>
</evidence>
<dbReference type="Pfam" id="PF07714">
    <property type="entry name" value="PK_Tyr_Ser-Thr"/>
    <property type="match status" value="1"/>
</dbReference>
<keyword evidence="1" id="KW-0067">ATP-binding</keyword>
<dbReference type="GO" id="GO:0004674">
    <property type="term" value="F:protein serine/threonine kinase activity"/>
    <property type="evidence" value="ECO:0007669"/>
    <property type="project" value="TreeGrafter"/>
</dbReference>
<keyword evidence="5" id="KW-1185">Reference proteome</keyword>
<feature type="region of interest" description="Disordered" evidence="2">
    <location>
        <begin position="426"/>
        <end position="458"/>
    </location>
</feature>
<dbReference type="SUPFAM" id="SSF56112">
    <property type="entry name" value="Protein kinase-like (PK-like)"/>
    <property type="match status" value="1"/>
</dbReference>
<dbReference type="InterPro" id="IPR011009">
    <property type="entry name" value="Kinase-like_dom_sf"/>
</dbReference>
<keyword evidence="1" id="KW-0547">Nucleotide-binding</keyword>
<dbReference type="Gene3D" id="1.10.510.10">
    <property type="entry name" value="Transferase(Phosphotransferase) domain 1"/>
    <property type="match status" value="1"/>
</dbReference>
<reference evidence="4" key="2">
    <citation type="submission" date="2020-11" db="EMBL/GenBank/DDBJ databases">
        <authorList>
            <person name="Cecchin M."/>
            <person name="Marcolungo L."/>
            <person name="Rossato M."/>
            <person name="Girolomoni L."/>
            <person name="Cosentino E."/>
            <person name="Cuine S."/>
            <person name="Li-Beisson Y."/>
            <person name="Delledonne M."/>
            <person name="Ballottari M."/>
        </authorList>
    </citation>
    <scope>NUCLEOTIDE SEQUENCE</scope>
    <source>
        <strain evidence="4">211/11P</strain>
        <tissue evidence="4">Whole cell</tissue>
    </source>
</reference>
<dbReference type="SUPFAM" id="SSF55781">
    <property type="entry name" value="GAF domain-like"/>
    <property type="match status" value="1"/>
</dbReference>
<dbReference type="GO" id="GO:0005524">
    <property type="term" value="F:ATP binding"/>
    <property type="evidence" value="ECO:0007669"/>
    <property type="project" value="UniProtKB-UniRule"/>
</dbReference>
<dbReference type="InterPro" id="IPR029016">
    <property type="entry name" value="GAF-like_dom_sf"/>
</dbReference>
<accession>A0A9D4TUA6</accession>
<dbReference type="Gene3D" id="3.30.200.20">
    <property type="entry name" value="Phosphorylase Kinase, domain 1"/>
    <property type="match status" value="1"/>
</dbReference>
<sequence length="810" mass="85257">MGCTASKAAPGAEVVVAAHTSGKAISPHFEPVGKAVSEAGSDEKSATLGSLTDFGGSSLGSSLGAFDTRSFEIERKRQGAVQALGVVDTPIDDPRFNAITKLMSSIFQTPVALITLITEDRVWFKSKVGPFGACVSREGSWCNYISVPNAPEVLITEDASEDARFAANPYVAGAPFIKFYAGAPLVGKNGMRYGTLCIVDLKRRAFSAEMYALLVNFANLVVQELERDSTSMREVQGEANAVADGQQRIEALVAASTTSVALVDVRSRAWPVLYANESFARDEGGSVEDCTAAGLWDLFEPAGREGKAKAMKRIDSSVVAGIPARITVASKRTGRQVSVVLRPASTDQLSPSKAVGIPNWVPSEKAPQMGCHAGALPGALEAGGGEFEGPVGTGGSGHPQLANCFWFVQVEGSAVSSAASSAATSAGSSVAPSVGAPRTPGATPPGTRSNSIDVGGNKEARLRRSSTELPLHLFSSKPLPAVLEGLQMGPMIGLGSFGRVYRGQWRDRVVAVKIIDCTLGGGKQNGTSAAEVALHEAELSRNLDHPCIVKTLEYAMLGGAFEGSTLWMVQQMCNHGTLIEAVDRGWLRKKRSLTAPPSLTSVLRTLREVAAGMAYLHSQDVLHCDLTGNNVLLEAADGDERGYRALVSDFGLARVVAGEVTTSTFGTCSHMAPELMTEGILGKAADVWSFGVIAWEMYSGVRAYVGFRMPNIIFLVTSGKGQLKLPEGAPAGYRSLVDWCLQRDHTLRPSFEQLVARIDELLTVGEDATEALQPPPLHMGPCKAAAIGCQMAAAAAAVAPEVGTPPQNHT</sequence>
<evidence type="ECO:0000256" key="2">
    <source>
        <dbReference type="SAM" id="MobiDB-lite"/>
    </source>
</evidence>
<gene>
    <name evidence="4" type="ORF">D9Q98_002840</name>
</gene>